<dbReference type="InterPro" id="IPR036397">
    <property type="entry name" value="RNaseH_sf"/>
</dbReference>
<comment type="caution">
    <text evidence="2">The sequence shown here is derived from an EMBL/GenBank/DDBJ whole genome shotgun (WGS) entry which is preliminary data.</text>
</comment>
<sequence length="91" mass="9605">YKGRNIAGCGSVIRGNQGEWLGGFAKGVSNCSAFIAELWGVLEDLCAASRMSFTNVELSIDSQAVVQAIQTGRVQGSAGCAIIKKIQRVLE</sequence>
<organism evidence="2 3">
    <name type="scientific">Trifolium medium</name>
    <dbReference type="NCBI Taxonomy" id="97028"/>
    <lineage>
        <taxon>Eukaryota</taxon>
        <taxon>Viridiplantae</taxon>
        <taxon>Streptophyta</taxon>
        <taxon>Embryophyta</taxon>
        <taxon>Tracheophyta</taxon>
        <taxon>Spermatophyta</taxon>
        <taxon>Magnoliopsida</taxon>
        <taxon>eudicotyledons</taxon>
        <taxon>Gunneridae</taxon>
        <taxon>Pentapetalae</taxon>
        <taxon>rosids</taxon>
        <taxon>fabids</taxon>
        <taxon>Fabales</taxon>
        <taxon>Fabaceae</taxon>
        <taxon>Papilionoideae</taxon>
        <taxon>50 kb inversion clade</taxon>
        <taxon>NPAAA clade</taxon>
        <taxon>Hologalegina</taxon>
        <taxon>IRL clade</taxon>
        <taxon>Trifolieae</taxon>
        <taxon>Trifolium</taxon>
    </lineage>
</organism>
<feature type="domain" description="RNase H type-1" evidence="1">
    <location>
        <begin position="3"/>
        <end position="88"/>
    </location>
</feature>
<dbReference type="InterPro" id="IPR044730">
    <property type="entry name" value="RNase_H-like_dom_plant"/>
</dbReference>
<dbReference type="PANTHER" id="PTHR47723">
    <property type="entry name" value="OS05G0353850 PROTEIN"/>
    <property type="match status" value="1"/>
</dbReference>
<reference evidence="2 3" key="1">
    <citation type="journal article" date="2018" name="Front. Plant Sci.">
        <title>Red Clover (Trifolium pratense) and Zigzag Clover (T. medium) - A Picture of Genomic Similarities and Differences.</title>
        <authorList>
            <person name="Dluhosova J."/>
            <person name="Istvanek J."/>
            <person name="Nedelnik J."/>
            <person name="Repkova J."/>
        </authorList>
    </citation>
    <scope>NUCLEOTIDE SEQUENCE [LARGE SCALE GENOMIC DNA]</scope>
    <source>
        <strain evidence="3">cv. 10/8</strain>
        <tissue evidence="2">Leaf</tissue>
    </source>
</reference>
<dbReference type="Pfam" id="PF13456">
    <property type="entry name" value="RVT_3"/>
    <property type="match status" value="1"/>
</dbReference>
<name>A0A392Q3W5_9FABA</name>
<dbReference type="Proteomes" id="UP000265520">
    <property type="component" value="Unassembled WGS sequence"/>
</dbReference>
<evidence type="ECO:0000313" key="2">
    <source>
        <dbReference type="EMBL" id="MCI18256.1"/>
    </source>
</evidence>
<dbReference type="AlphaFoldDB" id="A0A392Q3W5"/>
<evidence type="ECO:0000313" key="3">
    <source>
        <dbReference type="Proteomes" id="UP000265520"/>
    </source>
</evidence>
<dbReference type="InterPro" id="IPR002156">
    <property type="entry name" value="RNaseH_domain"/>
</dbReference>
<dbReference type="PANTHER" id="PTHR47723:SF19">
    <property type="entry name" value="POLYNUCLEOTIDYL TRANSFERASE, RIBONUCLEASE H-LIKE SUPERFAMILY PROTEIN"/>
    <property type="match status" value="1"/>
</dbReference>
<evidence type="ECO:0000259" key="1">
    <source>
        <dbReference type="Pfam" id="PF13456"/>
    </source>
</evidence>
<dbReference type="CDD" id="cd06222">
    <property type="entry name" value="RNase_H_like"/>
    <property type="match status" value="1"/>
</dbReference>
<keyword evidence="3" id="KW-1185">Reference proteome</keyword>
<dbReference type="EMBL" id="LXQA010109306">
    <property type="protein sequence ID" value="MCI18256.1"/>
    <property type="molecule type" value="Genomic_DNA"/>
</dbReference>
<dbReference type="Gene3D" id="3.30.420.10">
    <property type="entry name" value="Ribonuclease H-like superfamily/Ribonuclease H"/>
    <property type="match status" value="1"/>
</dbReference>
<accession>A0A392Q3W5</accession>
<dbReference type="SUPFAM" id="SSF53098">
    <property type="entry name" value="Ribonuclease H-like"/>
    <property type="match status" value="1"/>
</dbReference>
<dbReference type="InterPro" id="IPR012337">
    <property type="entry name" value="RNaseH-like_sf"/>
</dbReference>
<protein>
    <submittedName>
        <fullName evidence="2">Ribonuclease H protein</fullName>
    </submittedName>
</protein>
<dbReference type="GO" id="GO:0003676">
    <property type="term" value="F:nucleic acid binding"/>
    <property type="evidence" value="ECO:0007669"/>
    <property type="project" value="InterPro"/>
</dbReference>
<proteinExistence type="predicted"/>
<dbReference type="InterPro" id="IPR053151">
    <property type="entry name" value="RNase_H-like"/>
</dbReference>
<feature type="non-terminal residue" evidence="2">
    <location>
        <position position="1"/>
    </location>
</feature>
<dbReference type="GO" id="GO:0004523">
    <property type="term" value="F:RNA-DNA hybrid ribonuclease activity"/>
    <property type="evidence" value="ECO:0007669"/>
    <property type="project" value="InterPro"/>
</dbReference>